<dbReference type="Proteomes" id="UP000293291">
    <property type="component" value="Unassembled WGS sequence"/>
</dbReference>
<feature type="transmembrane region" description="Helical" evidence="1">
    <location>
        <begin position="52"/>
        <end position="69"/>
    </location>
</feature>
<evidence type="ECO:0000256" key="1">
    <source>
        <dbReference type="SAM" id="Phobius"/>
    </source>
</evidence>
<organism evidence="2 3">
    <name type="scientific">Nocardioides ganghwensis</name>
    <dbReference type="NCBI Taxonomy" id="252230"/>
    <lineage>
        <taxon>Bacteria</taxon>
        <taxon>Bacillati</taxon>
        <taxon>Actinomycetota</taxon>
        <taxon>Actinomycetes</taxon>
        <taxon>Propionibacteriales</taxon>
        <taxon>Nocardioidaceae</taxon>
        <taxon>Nocardioides</taxon>
    </lineage>
</organism>
<proteinExistence type="predicted"/>
<dbReference type="AlphaFoldDB" id="A0A4Q2SFT3"/>
<gene>
    <name evidence="2" type="ORF">EUA07_02150</name>
</gene>
<comment type="caution">
    <text evidence="2">The sequence shown here is derived from an EMBL/GenBank/DDBJ whole genome shotgun (WGS) entry which is preliminary data.</text>
</comment>
<accession>A0A4Q2SFT3</accession>
<feature type="transmembrane region" description="Helical" evidence="1">
    <location>
        <begin position="75"/>
        <end position="96"/>
    </location>
</feature>
<name>A0A4Q2SFT3_9ACTN</name>
<keyword evidence="1" id="KW-1133">Transmembrane helix</keyword>
<evidence type="ECO:0000313" key="3">
    <source>
        <dbReference type="Proteomes" id="UP000293291"/>
    </source>
</evidence>
<reference evidence="2 3" key="1">
    <citation type="submission" date="2019-01" db="EMBL/GenBank/DDBJ databases">
        <title>Novel species of Nocardioides.</title>
        <authorList>
            <person name="Liu Q."/>
            <person name="Xin Y.-H."/>
        </authorList>
    </citation>
    <scope>NUCLEOTIDE SEQUENCE [LARGE SCALE GENOMIC DNA]</scope>
    <source>
        <strain evidence="2 3">CGMCC 4.6875</strain>
    </source>
</reference>
<protein>
    <submittedName>
        <fullName evidence="2">Uncharacterized protein</fullName>
    </submittedName>
</protein>
<dbReference type="EMBL" id="SDWU01000002">
    <property type="protein sequence ID" value="RYC04306.1"/>
    <property type="molecule type" value="Genomic_DNA"/>
</dbReference>
<keyword evidence="1" id="KW-0812">Transmembrane</keyword>
<keyword evidence="1" id="KW-0472">Membrane</keyword>
<dbReference type="RefSeq" id="WP_129453357.1">
    <property type="nucleotide sequence ID" value="NZ_JACXYX010000002.1"/>
</dbReference>
<sequence>MTGDDATRQQGIETLVAQRLEWYASPGGQDHVPNPRRPLAVDGAVPRRTGAAVGWVGHGAALLYLAFLSEAGDDGLSGLAALAFVLGLLAAALLVWRARRRSGQVALWTEQPVLAAELDDRPWTDRG</sequence>
<keyword evidence="3" id="KW-1185">Reference proteome</keyword>
<evidence type="ECO:0000313" key="2">
    <source>
        <dbReference type="EMBL" id="RYC04306.1"/>
    </source>
</evidence>